<dbReference type="PROSITE" id="PS00455">
    <property type="entry name" value="AMP_BINDING"/>
    <property type="match status" value="1"/>
</dbReference>
<comment type="similarity">
    <text evidence="1 8">Belongs to the ATP-dependent AMP-binding enzyme family.</text>
</comment>
<accession>A0A7S3PCP5</accession>
<evidence type="ECO:0000259" key="9">
    <source>
        <dbReference type="Pfam" id="PF00501"/>
    </source>
</evidence>
<dbReference type="GO" id="GO:0016020">
    <property type="term" value="C:membrane"/>
    <property type="evidence" value="ECO:0007669"/>
    <property type="project" value="TreeGrafter"/>
</dbReference>
<evidence type="ECO:0000256" key="1">
    <source>
        <dbReference type="ARBA" id="ARBA00006432"/>
    </source>
</evidence>
<dbReference type="InterPro" id="IPR045851">
    <property type="entry name" value="AMP-bd_C_sf"/>
</dbReference>
<dbReference type="Pfam" id="PF00501">
    <property type="entry name" value="AMP-binding"/>
    <property type="match status" value="1"/>
</dbReference>
<keyword evidence="5 8" id="KW-0067">ATP-binding</keyword>
<dbReference type="Gene3D" id="3.40.50.12780">
    <property type="entry name" value="N-terminal domain of ligase-like"/>
    <property type="match status" value="1"/>
</dbReference>
<dbReference type="EMBL" id="HBIN01008512">
    <property type="protein sequence ID" value="CAE0436043.1"/>
    <property type="molecule type" value="Transcribed_RNA"/>
</dbReference>
<dbReference type="Gene3D" id="3.30.300.30">
    <property type="match status" value="1"/>
</dbReference>
<keyword evidence="8" id="KW-0443">Lipid metabolism</keyword>
<evidence type="ECO:0000256" key="7">
    <source>
        <dbReference type="ARBA" id="ARBA00026121"/>
    </source>
</evidence>
<organism evidence="10">
    <name type="scientific">Aplanochytrium stocchinoi</name>
    <dbReference type="NCBI Taxonomy" id="215587"/>
    <lineage>
        <taxon>Eukaryota</taxon>
        <taxon>Sar</taxon>
        <taxon>Stramenopiles</taxon>
        <taxon>Bigyra</taxon>
        <taxon>Labyrinthulomycetes</taxon>
        <taxon>Thraustochytrida</taxon>
        <taxon>Thraustochytriidae</taxon>
        <taxon>Aplanochytrium</taxon>
    </lineage>
</organism>
<keyword evidence="3 8" id="KW-0547">Nucleotide-binding</keyword>
<comment type="catalytic activity">
    <reaction evidence="6">
        <text>a long-chain fatty acid + ATP + CoA = a long-chain fatty acyl-CoA + AMP + diphosphate</text>
        <dbReference type="Rhea" id="RHEA:15421"/>
        <dbReference type="ChEBI" id="CHEBI:30616"/>
        <dbReference type="ChEBI" id="CHEBI:33019"/>
        <dbReference type="ChEBI" id="CHEBI:57287"/>
        <dbReference type="ChEBI" id="CHEBI:57560"/>
        <dbReference type="ChEBI" id="CHEBI:83139"/>
        <dbReference type="ChEBI" id="CHEBI:456215"/>
        <dbReference type="EC" id="6.2.1.3"/>
    </reaction>
    <physiologicalReaction direction="left-to-right" evidence="6">
        <dbReference type="Rhea" id="RHEA:15422"/>
    </physiologicalReaction>
</comment>
<keyword evidence="4 8" id="KW-0276">Fatty acid metabolism</keyword>
<dbReference type="CDD" id="cd05927">
    <property type="entry name" value="LC-FACS_euk"/>
    <property type="match status" value="1"/>
</dbReference>
<sequence>MSIEVPNTFRPDLGLGSIRRNPVPYGPELSVDGMRTLLEVFYRSVQTFPNNPCVGWRPMDKAGNAGDYQWLTYEQTYERAVNFGCGLQYLQLCPPNEDNLRMLGFFAKNRLEWVVGEIGSYTQGVIPLPFYDTLGADSVEYVVNQTNVKDMVCTSLEMSTVVEVAKANPGSLVTVILMDGDFLSTEELQKIRDTGASAGLQVYTMGEVEKLGKEHPCPLFLPKGDDIAFFCYTSGTTGNPKGALIQHQGLLSSLQAIRRTGTDLEESDVHLSYLPLPHVFERGVMHSVFYGGGRVGFYQGDTLKILEDIQALRPTIFPSVPRLLNRVYDKIIAGVQEAGGIKQWLFEKALASKIAAMKNGSLKSTIWDTLVFGPLKKRIGFDRVRLMMTGSAPIADHVLNFLRAAFGVPVQEGYGQTESSLAITNTALDDFTVGHVGIPTPNCEVRLIDVPEMGYLCTDKNHNDLPCVGRGEVVFRGANVFAGYYKMPEKTADTIDEQGWVHTGDIGLWTMDGKLKIIDRKKNIFKLSQGEYVAAEKIENVVTRSPMIAMCFVYGDSLQSQLVAIVVPDEEYLAANNMDPRSGETKKALMDSLQSETAAAELKGFEIPKMIHVEPEVFSVDNGLLTPTFKLKRQQAKERYQTEIDNMYAQLNSKAKL</sequence>
<dbReference type="GO" id="GO:0005783">
    <property type="term" value="C:endoplasmic reticulum"/>
    <property type="evidence" value="ECO:0007669"/>
    <property type="project" value="TreeGrafter"/>
</dbReference>
<dbReference type="GO" id="GO:0004467">
    <property type="term" value="F:long-chain fatty acid-CoA ligase activity"/>
    <property type="evidence" value="ECO:0007669"/>
    <property type="project" value="UniProtKB-EC"/>
</dbReference>
<feature type="domain" description="AMP-dependent synthetase/ligase" evidence="9">
    <location>
        <begin position="42"/>
        <end position="485"/>
    </location>
</feature>
<comment type="function">
    <text evidence="8">Catalyzes the conversion of long-chain fatty acids to their active form acyl-CoAs for both synthesis of cellular lipids, and degradation via beta-oxidation.</text>
</comment>
<dbReference type="InterPro" id="IPR042099">
    <property type="entry name" value="ANL_N_sf"/>
</dbReference>
<proteinExistence type="inferred from homology"/>
<dbReference type="Pfam" id="PF23562">
    <property type="entry name" value="AMP-binding_C_3"/>
    <property type="match status" value="1"/>
</dbReference>
<dbReference type="InterPro" id="IPR000873">
    <property type="entry name" value="AMP-dep_synth/lig_dom"/>
</dbReference>
<evidence type="ECO:0000256" key="6">
    <source>
        <dbReference type="ARBA" id="ARBA00024484"/>
    </source>
</evidence>
<dbReference type="EC" id="6.2.1.3" evidence="7 8"/>
<dbReference type="InterPro" id="IPR045311">
    <property type="entry name" value="LC-FACS_euk"/>
</dbReference>
<evidence type="ECO:0000256" key="5">
    <source>
        <dbReference type="ARBA" id="ARBA00022840"/>
    </source>
</evidence>
<evidence type="ECO:0000313" key="10">
    <source>
        <dbReference type="EMBL" id="CAE0436043.1"/>
    </source>
</evidence>
<name>A0A7S3PCP5_9STRA</name>
<protein>
    <recommendedName>
        <fullName evidence="7 8">Long-chain-fatty-acid--CoA ligase</fullName>
        <ecNumber evidence="7 8">6.2.1.3</ecNumber>
    </recommendedName>
</protein>
<dbReference type="SUPFAM" id="SSF56801">
    <property type="entry name" value="Acetyl-CoA synthetase-like"/>
    <property type="match status" value="1"/>
</dbReference>
<dbReference type="PANTHER" id="PTHR43272:SF33">
    <property type="entry name" value="AMP-BINDING DOMAIN-CONTAINING PROTEIN-RELATED"/>
    <property type="match status" value="1"/>
</dbReference>
<dbReference type="AlphaFoldDB" id="A0A7S3PCP5"/>
<evidence type="ECO:0000256" key="8">
    <source>
        <dbReference type="RuleBase" id="RU369030"/>
    </source>
</evidence>
<gene>
    <name evidence="10" type="ORF">ASTO00021_LOCUS6315</name>
</gene>
<reference evidence="10" key="1">
    <citation type="submission" date="2021-01" db="EMBL/GenBank/DDBJ databases">
        <authorList>
            <person name="Corre E."/>
            <person name="Pelletier E."/>
            <person name="Niang G."/>
            <person name="Scheremetjew M."/>
            <person name="Finn R."/>
            <person name="Kale V."/>
            <person name="Holt S."/>
            <person name="Cochrane G."/>
            <person name="Meng A."/>
            <person name="Brown T."/>
            <person name="Cohen L."/>
        </authorList>
    </citation>
    <scope>NUCLEOTIDE SEQUENCE</scope>
    <source>
        <strain evidence="10">GSBS06</strain>
    </source>
</reference>
<evidence type="ECO:0000256" key="2">
    <source>
        <dbReference type="ARBA" id="ARBA00022598"/>
    </source>
</evidence>
<dbReference type="GO" id="GO:0005524">
    <property type="term" value="F:ATP binding"/>
    <property type="evidence" value="ECO:0007669"/>
    <property type="project" value="UniProtKB-KW"/>
</dbReference>
<keyword evidence="2 8" id="KW-0436">Ligase</keyword>
<evidence type="ECO:0000256" key="4">
    <source>
        <dbReference type="ARBA" id="ARBA00022832"/>
    </source>
</evidence>
<dbReference type="PANTHER" id="PTHR43272">
    <property type="entry name" value="LONG-CHAIN-FATTY-ACID--COA LIGASE"/>
    <property type="match status" value="1"/>
</dbReference>
<evidence type="ECO:0000256" key="3">
    <source>
        <dbReference type="ARBA" id="ARBA00022741"/>
    </source>
</evidence>
<dbReference type="InterPro" id="IPR020845">
    <property type="entry name" value="AMP-binding_CS"/>
</dbReference>